<protein>
    <submittedName>
        <fullName evidence="2">Acyl carrier protein</fullName>
    </submittedName>
</protein>
<dbReference type="EMBL" id="JANCLV010000003">
    <property type="protein sequence ID" value="MCP8999457.1"/>
    <property type="molecule type" value="Genomic_DNA"/>
</dbReference>
<evidence type="ECO:0000259" key="1">
    <source>
        <dbReference type="PROSITE" id="PS50075"/>
    </source>
</evidence>
<feature type="domain" description="Carrier" evidence="1">
    <location>
        <begin position="4"/>
        <end position="82"/>
    </location>
</feature>
<organism evidence="2 3">
    <name type="scientific">Pseudarthrobacter humi</name>
    <dbReference type="NCBI Taxonomy" id="2952523"/>
    <lineage>
        <taxon>Bacteria</taxon>
        <taxon>Bacillati</taxon>
        <taxon>Actinomycetota</taxon>
        <taxon>Actinomycetes</taxon>
        <taxon>Micrococcales</taxon>
        <taxon>Micrococcaceae</taxon>
        <taxon>Pseudarthrobacter</taxon>
    </lineage>
</organism>
<evidence type="ECO:0000313" key="3">
    <source>
        <dbReference type="Proteomes" id="UP001524318"/>
    </source>
</evidence>
<dbReference type="Gene3D" id="1.10.1200.10">
    <property type="entry name" value="ACP-like"/>
    <property type="match status" value="1"/>
</dbReference>
<dbReference type="Pfam" id="PF00550">
    <property type="entry name" value="PP-binding"/>
    <property type="match status" value="1"/>
</dbReference>
<accession>A0ABT1LLZ2</accession>
<keyword evidence="3" id="KW-1185">Reference proteome</keyword>
<dbReference type="InterPro" id="IPR009081">
    <property type="entry name" value="PP-bd_ACP"/>
</dbReference>
<name>A0ABT1LLZ2_9MICC</name>
<sequence>MTTALLKDRISEIIEEVSSGSVTKEQALDAKSDLTDKGFTSLSFLQLIDAVETELGVYIDLEGDTGFLQSVDGIAGYVHSQSAA</sequence>
<proteinExistence type="predicted"/>
<dbReference type="SUPFAM" id="SSF47336">
    <property type="entry name" value="ACP-like"/>
    <property type="match status" value="1"/>
</dbReference>
<dbReference type="Proteomes" id="UP001524318">
    <property type="component" value="Unassembled WGS sequence"/>
</dbReference>
<comment type="caution">
    <text evidence="2">The sequence shown here is derived from an EMBL/GenBank/DDBJ whole genome shotgun (WGS) entry which is preliminary data.</text>
</comment>
<dbReference type="InterPro" id="IPR036736">
    <property type="entry name" value="ACP-like_sf"/>
</dbReference>
<gene>
    <name evidence="2" type="ORF">NFC73_06880</name>
</gene>
<evidence type="ECO:0000313" key="2">
    <source>
        <dbReference type="EMBL" id="MCP8999457.1"/>
    </source>
</evidence>
<dbReference type="RefSeq" id="WP_254748772.1">
    <property type="nucleotide sequence ID" value="NZ_JANCLV010000003.1"/>
</dbReference>
<dbReference type="PROSITE" id="PS50075">
    <property type="entry name" value="CARRIER"/>
    <property type="match status" value="1"/>
</dbReference>
<reference evidence="2 3" key="1">
    <citation type="submission" date="2022-06" db="EMBL/GenBank/DDBJ databases">
        <title>Pseudarthrobacter sp. strain RMG13 Genome sequencing and assembly.</title>
        <authorList>
            <person name="Kim I."/>
        </authorList>
    </citation>
    <scope>NUCLEOTIDE SEQUENCE [LARGE SCALE GENOMIC DNA]</scope>
    <source>
        <strain evidence="2 3">RMG13</strain>
    </source>
</reference>